<dbReference type="EMBL" id="VWPJ01000018">
    <property type="protein sequence ID" value="KAA5604354.1"/>
    <property type="molecule type" value="Genomic_DNA"/>
</dbReference>
<evidence type="ECO:0000313" key="2">
    <source>
        <dbReference type="Proteomes" id="UP000324065"/>
    </source>
</evidence>
<gene>
    <name evidence="1" type="ORF">F1188_15950</name>
</gene>
<comment type="caution">
    <text evidence="1">The sequence shown here is derived from an EMBL/GenBank/DDBJ whole genome shotgun (WGS) entry which is preliminary data.</text>
</comment>
<protein>
    <submittedName>
        <fullName evidence="1">Uncharacterized protein</fullName>
    </submittedName>
</protein>
<accession>A0A5M6I7V1</accession>
<dbReference type="AlphaFoldDB" id="A0A5M6I7V1"/>
<organism evidence="1 2">
    <name type="scientific">Roseospira marina</name>
    <dbReference type="NCBI Taxonomy" id="140057"/>
    <lineage>
        <taxon>Bacteria</taxon>
        <taxon>Pseudomonadati</taxon>
        <taxon>Pseudomonadota</taxon>
        <taxon>Alphaproteobacteria</taxon>
        <taxon>Rhodospirillales</taxon>
        <taxon>Rhodospirillaceae</taxon>
        <taxon>Roseospira</taxon>
    </lineage>
</organism>
<dbReference type="Proteomes" id="UP000324065">
    <property type="component" value="Unassembled WGS sequence"/>
</dbReference>
<reference evidence="1 2" key="1">
    <citation type="submission" date="2019-09" db="EMBL/GenBank/DDBJ databases">
        <title>Genome sequence of Roseospira marina, one of the more divergent members of the non-sulfur purple photosynthetic bacterial family, the Rhodospirillaceae.</title>
        <authorList>
            <person name="Meyer T."/>
            <person name="Kyndt J."/>
        </authorList>
    </citation>
    <scope>NUCLEOTIDE SEQUENCE [LARGE SCALE GENOMIC DNA]</scope>
    <source>
        <strain evidence="1 2">DSM 15113</strain>
    </source>
</reference>
<sequence length="127" mass="13892">MTKQIDPTGRLEELVNTLASSLDRLAEHSERHAATLGEDSVRRAVFFLRERMGDVETRMFVAGTSRVKDVFRANDASLDCLAEPKPMAESQASAVPVQRASMLSKGGRLVGTARPVDNDGVSFIEED</sequence>
<name>A0A5M6I7V1_9PROT</name>
<proteinExistence type="predicted"/>
<evidence type="ECO:0000313" key="1">
    <source>
        <dbReference type="EMBL" id="KAA5604354.1"/>
    </source>
</evidence>
<keyword evidence="2" id="KW-1185">Reference proteome</keyword>
<dbReference type="RefSeq" id="WP_150063446.1">
    <property type="nucleotide sequence ID" value="NZ_JACHII010000014.1"/>
</dbReference>